<evidence type="ECO:0000313" key="1">
    <source>
        <dbReference type="EMBL" id="MFD1927241.1"/>
    </source>
</evidence>
<protein>
    <recommendedName>
        <fullName evidence="3">Lipoprotein</fullName>
    </recommendedName>
</protein>
<dbReference type="Proteomes" id="UP001597218">
    <property type="component" value="Unassembled WGS sequence"/>
</dbReference>
<gene>
    <name evidence="1" type="ORF">ACFSFY_04090</name>
</gene>
<comment type="caution">
    <text evidence="1">The sequence shown here is derived from an EMBL/GenBank/DDBJ whole genome shotgun (WGS) entry which is preliminary data.</text>
</comment>
<name>A0ABW4SD13_9BACL</name>
<reference evidence="2" key="1">
    <citation type="journal article" date="2019" name="Int. J. Syst. Evol. Microbiol.">
        <title>The Global Catalogue of Microorganisms (GCM) 10K type strain sequencing project: providing services to taxonomists for standard genome sequencing and annotation.</title>
        <authorList>
            <consortium name="The Broad Institute Genomics Platform"/>
            <consortium name="The Broad Institute Genome Sequencing Center for Infectious Disease"/>
            <person name="Wu L."/>
            <person name="Ma J."/>
        </authorList>
    </citation>
    <scope>NUCLEOTIDE SEQUENCE [LARGE SCALE GENOMIC DNA]</scope>
    <source>
        <strain evidence="2">CGMCC 4.7177</strain>
    </source>
</reference>
<dbReference type="PROSITE" id="PS51257">
    <property type="entry name" value="PROKAR_LIPOPROTEIN"/>
    <property type="match status" value="1"/>
</dbReference>
<dbReference type="RefSeq" id="WP_381535890.1">
    <property type="nucleotide sequence ID" value="NZ_JBHUGI010000006.1"/>
</dbReference>
<proteinExistence type="predicted"/>
<keyword evidence="2" id="KW-1185">Reference proteome</keyword>
<evidence type="ECO:0008006" key="3">
    <source>
        <dbReference type="Google" id="ProtNLM"/>
    </source>
</evidence>
<sequence length="116" mass="12778">MRVLSVLLTIFLIPLILIGCTVSPGQNTGGFLSKKQVLKLDSNADILEYDGMVYKAGIDWVEQEKLTKGEQVGKVSEGMANNLSIDAKIYVSKERGDILIVKDDGEEKMYLLQVGE</sequence>
<accession>A0ABW4SD13</accession>
<dbReference type="EMBL" id="JBHUGI010000006">
    <property type="protein sequence ID" value="MFD1927241.1"/>
    <property type="molecule type" value="Genomic_DNA"/>
</dbReference>
<organism evidence="1 2">
    <name type="scientific">Sporosarcina siberiensis</name>
    <dbReference type="NCBI Taxonomy" id="1365606"/>
    <lineage>
        <taxon>Bacteria</taxon>
        <taxon>Bacillati</taxon>
        <taxon>Bacillota</taxon>
        <taxon>Bacilli</taxon>
        <taxon>Bacillales</taxon>
        <taxon>Caryophanaceae</taxon>
        <taxon>Sporosarcina</taxon>
    </lineage>
</organism>
<evidence type="ECO:0000313" key="2">
    <source>
        <dbReference type="Proteomes" id="UP001597218"/>
    </source>
</evidence>